<dbReference type="Proteomes" id="UP000504637">
    <property type="component" value="Unplaced"/>
</dbReference>
<feature type="transmembrane region" description="Helical" evidence="6">
    <location>
        <begin position="350"/>
        <end position="374"/>
    </location>
</feature>
<feature type="transmembrane region" description="Helical" evidence="6">
    <location>
        <begin position="486"/>
        <end position="507"/>
    </location>
</feature>
<reference evidence="9" key="1">
    <citation type="submission" date="2020-01" db="EMBL/GenBank/DDBJ databases">
        <authorList>
            <consortium name="DOE Joint Genome Institute"/>
            <person name="Haridas S."/>
            <person name="Albert R."/>
            <person name="Binder M."/>
            <person name="Bloem J."/>
            <person name="Labutti K."/>
            <person name="Salamov A."/>
            <person name="Andreopoulos B."/>
            <person name="Baker S.E."/>
            <person name="Barry K."/>
            <person name="Bills G."/>
            <person name="Bluhm B.H."/>
            <person name="Cannon C."/>
            <person name="Castanera R."/>
            <person name="Culley D.E."/>
            <person name="Daum C."/>
            <person name="Ezra D."/>
            <person name="Gonzalez J.B."/>
            <person name="Henrissat B."/>
            <person name="Kuo A."/>
            <person name="Liang C."/>
            <person name="Lipzen A."/>
            <person name="Lutzoni F."/>
            <person name="Magnuson J."/>
            <person name="Mondo S."/>
            <person name="Nolan M."/>
            <person name="Ohm R."/>
            <person name="Pangilinan J."/>
            <person name="Park H.-J."/>
            <person name="Ramirez L."/>
            <person name="Alfaro M."/>
            <person name="Sun H."/>
            <person name="Tritt A."/>
            <person name="Yoshinaga Y."/>
            <person name="Zwiers L.-H."/>
            <person name="Turgeon B.G."/>
            <person name="Goodwin S.B."/>
            <person name="Spatafora J.W."/>
            <person name="Crous P.W."/>
            <person name="Grigoriev I.V."/>
        </authorList>
    </citation>
    <scope>NUCLEOTIDE SEQUENCE</scope>
    <source>
        <strain evidence="9">CBS 342.82</strain>
    </source>
</reference>
<dbReference type="Gene3D" id="1.20.1250.20">
    <property type="entry name" value="MFS general substrate transporter like domains"/>
    <property type="match status" value="2"/>
</dbReference>
<feature type="transmembrane region" description="Helical" evidence="6">
    <location>
        <begin position="279"/>
        <end position="297"/>
    </location>
</feature>
<dbReference type="InterPro" id="IPR011701">
    <property type="entry name" value="MFS"/>
</dbReference>
<evidence type="ECO:0000256" key="1">
    <source>
        <dbReference type="ARBA" id="ARBA00004141"/>
    </source>
</evidence>
<accession>A0A6J3M7Y9</accession>
<feature type="transmembrane region" description="Helical" evidence="6">
    <location>
        <begin position="317"/>
        <end position="338"/>
    </location>
</feature>
<feature type="transmembrane region" description="Helical" evidence="6">
    <location>
        <begin position="206"/>
        <end position="226"/>
    </location>
</feature>
<dbReference type="CDD" id="cd17476">
    <property type="entry name" value="MFS_Amf1_MDR_like"/>
    <property type="match status" value="1"/>
</dbReference>
<feature type="transmembrane region" description="Helical" evidence="6">
    <location>
        <begin position="406"/>
        <end position="432"/>
    </location>
</feature>
<evidence type="ECO:0000256" key="2">
    <source>
        <dbReference type="ARBA" id="ARBA00022692"/>
    </source>
</evidence>
<organism evidence="9">
    <name type="scientific">Dissoconium aciculare CBS 342.82</name>
    <dbReference type="NCBI Taxonomy" id="1314786"/>
    <lineage>
        <taxon>Eukaryota</taxon>
        <taxon>Fungi</taxon>
        <taxon>Dikarya</taxon>
        <taxon>Ascomycota</taxon>
        <taxon>Pezizomycotina</taxon>
        <taxon>Dothideomycetes</taxon>
        <taxon>Dothideomycetidae</taxon>
        <taxon>Mycosphaerellales</taxon>
        <taxon>Dissoconiaceae</taxon>
        <taxon>Dissoconium</taxon>
    </lineage>
</organism>
<name>A0A6J3M7Y9_9PEZI</name>
<dbReference type="GO" id="GO:0022857">
    <property type="term" value="F:transmembrane transporter activity"/>
    <property type="evidence" value="ECO:0007669"/>
    <property type="project" value="InterPro"/>
</dbReference>
<sequence length="526" mass="56519">MGAEDPTSEGASPAATTEKSRSEESSEDEQLTPTKSLEQTVSLPREVFVIGLICMAQWTTQMGLGQCIAILQVISDHFGIQDPGVKAWLIAGYSLTVGTFILFSGRIGDLFGWKNMLVIGYLWYAVWSIVAGLAWYSNHVLFVFARIFQGIGPAICLPNGLALLGALYGPSKRKNLAFAAFGACAPVGSVVGSLFAGLWALTWWPWTFLSFGIALFVLAAASYFAIPDPQDTKPRLTGKSLAGAVAALDLLGATVGITALILFNFAWNQAPIVGWNNPYIIVTLILGCLMFPAFLWIELKVADDPLIPIDVFTAENAFVLACISLGWGCFGIWFYYLWQLLETLRGLSPLLTVAYLSPLTISGSVAAILTGLFIGRLGPAWVMVIAMCAFLVGTVLLATLPVFQIYWAQIFVCVLITPFGMDMSFPSATLVISNAAKKEHQGVAASLVSTVVNYSISLGLGFASTVEVHTNNGGRTFEDILLGYRAALYMGVGLAGLGVLVAIMFVFKRNRDQSGRQHSEKAKSGA</sequence>
<dbReference type="PANTHER" id="PTHR42718">
    <property type="entry name" value="MAJOR FACILITATOR SUPERFAMILY MULTIDRUG TRANSPORTER MFSC"/>
    <property type="match status" value="1"/>
</dbReference>
<protein>
    <submittedName>
        <fullName evidence="9">Major facilitator superfamily transporter</fullName>
    </submittedName>
</protein>
<evidence type="ECO:0000259" key="7">
    <source>
        <dbReference type="PROSITE" id="PS50850"/>
    </source>
</evidence>
<feature type="transmembrane region" description="Helical" evidence="6">
    <location>
        <begin position="444"/>
        <end position="466"/>
    </location>
</feature>
<feature type="region of interest" description="Disordered" evidence="5">
    <location>
        <begin position="1"/>
        <end position="35"/>
    </location>
</feature>
<dbReference type="GeneID" id="54359186"/>
<feature type="transmembrane region" description="Helical" evidence="6">
    <location>
        <begin position="87"/>
        <end position="105"/>
    </location>
</feature>
<reference evidence="9" key="3">
    <citation type="submission" date="2025-08" db="UniProtKB">
        <authorList>
            <consortium name="RefSeq"/>
        </authorList>
    </citation>
    <scope>IDENTIFICATION</scope>
    <source>
        <strain evidence="9">CBS 342.82</strain>
    </source>
</reference>
<evidence type="ECO:0000313" key="8">
    <source>
        <dbReference type="Proteomes" id="UP000504637"/>
    </source>
</evidence>
<gene>
    <name evidence="9" type="ORF">K489DRAFT_319436</name>
</gene>
<evidence type="ECO:0000256" key="6">
    <source>
        <dbReference type="SAM" id="Phobius"/>
    </source>
</evidence>
<feature type="transmembrane region" description="Helical" evidence="6">
    <location>
        <begin position="176"/>
        <end position="200"/>
    </location>
</feature>
<keyword evidence="8" id="KW-1185">Reference proteome</keyword>
<dbReference type="SUPFAM" id="SSF103473">
    <property type="entry name" value="MFS general substrate transporter"/>
    <property type="match status" value="1"/>
</dbReference>
<keyword evidence="3 6" id="KW-1133">Transmembrane helix</keyword>
<dbReference type="PROSITE" id="PS50850">
    <property type="entry name" value="MFS"/>
    <property type="match status" value="1"/>
</dbReference>
<keyword evidence="2 6" id="KW-0812">Transmembrane</keyword>
<evidence type="ECO:0000313" key="9">
    <source>
        <dbReference type="RefSeq" id="XP_033460003.1"/>
    </source>
</evidence>
<reference evidence="9" key="2">
    <citation type="submission" date="2020-04" db="EMBL/GenBank/DDBJ databases">
        <authorList>
            <consortium name="NCBI Genome Project"/>
        </authorList>
    </citation>
    <scope>NUCLEOTIDE SEQUENCE</scope>
    <source>
        <strain evidence="9">CBS 342.82</strain>
    </source>
</reference>
<dbReference type="GO" id="GO:0016020">
    <property type="term" value="C:membrane"/>
    <property type="evidence" value="ECO:0007669"/>
    <property type="project" value="UniProtKB-SubCell"/>
</dbReference>
<evidence type="ECO:0000256" key="5">
    <source>
        <dbReference type="SAM" id="MobiDB-lite"/>
    </source>
</evidence>
<keyword evidence="4 6" id="KW-0472">Membrane</keyword>
<evidence type="ECO:0000256" key="4">
    <source>
        <dbReference type="ARBA" id="ARBA00023136"/>
    </source>
</evidence>
<dbReference type="InterPro" id="IPR036259">
    <property type="entry name" value="MFS_trans_sf"/>
</dbReference>
<dbReference type="RefSeq" id="XP_033460003.1">
    <property type="nucleotide sequence ID" value="XM_033601386.1"/>
</dbReference>
<dbReference type="OrthoDB" id="2428527at2759"/>
<comment type="subcellular location">
    <subcellularLocation>
        <location evidence="1">Membrane</location>
        <topology evidence="1">Multi-pass membrane protein</topology>
    </subcellularLocation>
</comment>
<feature type="transmembrane region" description="Helical" evidence="6">
    <location>
        <begin position="117"/>
        <end position="137"/>
    </location>
</feature>
<feature type="transmembrane region" description="Helical" evidence="6">
    <location>
        <begin position="247"/>
        <end position="267"/>
    </location>
</feature>
<feature type="domain" description="Major facilitator superfamily (MFS) profile" evidence="7">
    <location>
        <begin position="49"/>
        <end position="510"/>
    </location>
</feature>
<dbReference type="PANTHER" id="PTHR42718:SF1">
    <property type="entry name" value="LOW AFFINITY AMMONIUM TRANSPORTER"/>
    <property type="match status" value="1"/>
</dbReference>
<dbReference type="AlphaFoldDB" id="A0A6J3M7Y9"/>
<dbReference type="InterPro" id="IPR020846">
    <property type="entry name" value="MFS_dom"/>
</dbReference>
<dbReference type="Pfam" id="PF07690">
    <property type="entry name" value="MFS_1"/>
    <property type="match status" value="1"/>
</dbReference>
<feature type="transmembrane region" description="Helical" evidence="6">
    <location>
        <begin position="381"/>
        <end position="400"/>
    </location>
</feature>
<feature type="transmembrane region" description="Helical" evidence="6">
    <location>
        <begin position="143"/>
        <end position="164"/>
    </location>
</feature>
<evidence type="ECO:0000256" key="3">
    <source>
        <dbReference type="ARBA" id="ARBA00022989"/>
    </source>
</evidence>
<proteinExistence type="predicted"/>